<dbReference type="AlphaFoldDB" id="A0A915IW84"/>
<protein>
    <submittedName>
        <fullName evidence="2">Uncharacterized protein</fullName>
    </submittedName>
</protein>
<dbReference type="Proteomes" id="UP000887565">
    <property type="component" value="Unplaced"/>
</dbReference>
<accession>A0A915IW84</accession>
<sequence length="155" mass="18725">MLVRRDSSSWGYLNIELARDGPHDVEIIPNPRSYACIPPREYFHILRHRNDYRAVVGVTRRAYRWSKFHYFDPLTQVTLEQSCVYNLQQILLLCCAFFVFYRIYCQIFKIARLVDRYRPNNTDQFDSMLDSIRRNIMINKELANTREIYCKNIEE</sequence>
<name>A0A915IW84_ROMCU</name>
<dbReference type="WBParaSite" id="nRc.2.0.1.t18051-RA">
    <property type="protein sequence ID" value="nRc.2.0.1.t18051-RA"/>
    <property type="gene ID" value="nRc.2.0.1.g18051"/>
</dbReference>
<keyword evidence="1" id="KW-1185">Reference proteome</keyword>
<evidence type="ECO:0000313" key="2">
    <source>
        <dbReference type="WBParaSite" id="nRc.2.0.1.t18051-RA"/>
    </source>
</evidence>
<evidence type="ECO:0000313" key="1">
    <source>
        <dbReference type="Proteomes" id="UP000887565"/>
    </source>
</evidence>
<organism evidence="1 2">
    <name type="scientific">Romanomermis culicivorax</name>
    <name type="common">Nematode worm</name>
    <dbReference type="NCBI Taxonomy" id="13658"/>
    <lineage>
        <taxon>Eukaryota</taxon>
        <taxon>Metazoa</taxon>
        <taxon>Ecdysozoa</taxon>
        <taxon>Nematoda</taxon>
        <taxon>Enoplea</taxon>
        <taxon>Dorylaimia</taxon>
        <taxon>Mermithida</taxon>
        <taxon>Mermithoidea</taxon>
        <taxon>Mermithidae</taxon>
        <taxon>Romanomermis</taxon>
    </lineage>
</organism>
<reference evidence="2" key="1">
    <citation type="submission" date="2022-11" db="UniProtKB">
        <authorList>
            <consortium name="WormBaseParasite"/>
        </authorList>
    </citation>
    <scope>IDENTIFICATION</scope>
</reference>
<proteinExistence type="predicted"/>